<dbReference type="GO" id="GO:0006633">
    <property type="term" value="P:fatty acid biosynthetic process"/>
    <property type="evidence" value="ECO:0007669"/>
    <property type="project" value="TreeGrafter"/>
</dbReference>
<evidence type="ECO:0000313" key="10">
    <source>
        <dbReference type="Proteomes" id="UP000004699"/>
    </source>
</evidence>
<dbReference type="AlphaFoldDB" id="B8KQW0"/>
<comment type="catalytic activity">
    <reaction evidence="5 6">
        <text>holo-[ACP] + malonyl-CoA = malonyl-[ACP] + CoA</text>
        <dbReference type="Rhea" id="RHEA:41792"/>
        <dbReference type="Rhea" id="RHEA-COMP:9623"/>
        <dbReference type="Rhea" id="RHEA-COMP:9685"/>
        <dbReference type="ChEBI" id="CHEBI:57287"/>
        <dbReference type="ChEBI" id="CHEBI:57384"/>
        <dbReference type="ChEBI" id="CHEBI:64479"/>
        <dbReference type="ChEBI" id="CHEBI:78449"/>
        <dbReference type="EC" id="2.3.1.39"/>
    </reaction>
</comment>
<dbReference type="eggNOG" id="COG0331">
    <property type="taxonomic scope" value="Bacteria"/>
</dbReference>
<dbReference type="InterPro" id="IPR004410">
    <property type="entry name" value="Malonyl_CoA-ACP_transAc_FabD"/>
</dbReference>
<dbReference type="GO" id="GO:0005829">
    <property type="term" value="C:cytosol"/>
    <property type="evidence" value="ECO:0007669"/>
    <property type="project" value="TreeGrafter"/>
</dbReference>
<dbReference type="InterPro" id="IPR016035">
    <property type="entry name" value="Acyl_Trfase/lysoPLipase"/>
</dbReference>
<feature type="active site" evidence="7">
    <location>
        <position position="97"/>
    </location>
</feature>
<organism evidence="9 10">
    <name type="scientific">Luminiphilus syltensis NOR5-1B</name>
    <dbReference type="NCBI Taxonomy" id="565045"/>
    <lineage>
        <taxon>Bacteria</taxon>
        <taxon>Pseudomonadati</taxon>
        <taxon>Pseudomonadota</taxon>
        <taxon>Gammaproteobacteria</taxon>
        <taxon>Cellvibrionales</taxon>
        <taxon>Halieaceae</taxon>
        <taxon>Luminiphilus</taxon>
    </lineage>
</organism>
<dbReference type="SMART" id="SM00827">
    <property type="entry name" value="PKS_AT"/>
    <property type="match status" value="1"/>
</dbReference>
<dbReference type="InterPro" id="IPR001227">
    <property type="entry name" value="Ac_transferase_dom_sf"/>
</dbReference>
<dbReference type="Proteomes" id="UP000004699">
    <property type="component" value="Unassembled WGS sequence"/>
</dbReference>
<dbReference type="SUPFAM" id="SSF52151">
    <property type="entry name" value="FabD/lysophospholipase-like"/>
    <property type="match status" value="1"/>
</dbReference>
<dbReference type="EMBL" id="DS999411">
    <property type="protein sequence ID" value="EED35755.1"/>
    <property type="molecule type" value="Genomic_DNA"/>
</dbReference>
<dbReference type="FunFam" id="3.30.70.250:FF:000001">
    <property type="entry name" value="Malonyl CoA-acyl carrier protein transacylase"/>
    <property type="match status" value="1"/>
</dbReference>
<evidence type="ECO:0000256" key="1">
    <source>
        <dbReference type="ARBA" id="ARBA00013258"/>
    </source>
</evidence>
<dbReference type="InterPro" id="IPR050858">
    <property type="entry name" value="Mal-CoA-ACP_Trans/PKS_FabD"/>
</dbReference>
<evidence type="ECO:0000259" key="8">
    <source>
        <dbReference type="SMART" id="SM00827"/>
    </source>
</evidence>
<dbReference type="PIRSF" id="PIRSF000446">
    <property type="entry name" value="Mct"/>
    <property type="match status" value="1"/>
</dbReference>
<evidence type="ECO:0000256" key="3">
    <source>
        <dbReference type="ARBA" id="ARBA00022679"/>
    </source>
</evidence>
<gene>
    <name evidence="9" type="primary">fabD</name>
    <name evidence="9" type="ORF">NOR51B_1702</name>
</gene>
<dbReference type="GO" id="GO:0004314">
    <property type="term" value="F:[acyl-carrier-protein] S-malonyltransferase activity"/>
    <property type="evidence" value="ECO:0007669"/>
    <property type="project" value="UniProtKB-EC"/>
</dbReference>
<dbReference type="Gene3D" id="3.30.70.250">
    <property type="entry name" value="Malonyl-CoA ACP transacylase, ACP-binding"/>
    <property type="match status" value="1"/>
</dbReference>
<dbReference type="InterPro" id="IPR016036">
    <property type="entry name" value="Malonyl_transacylase_ACP-bd"/>
</dbReference>
<dbReference type="SUPFAM" id="SSF55048">
    <property type="entry name" value="Probable ACP-binding domain of malonyl-CoA ACP transacylase"/>
    <property type="match status" value="1"/>
</dbReference>
<dbReference type="Pfam" id="PF00698">
    <property type="entry name" value="Acyl_transf_1"/>
    <property type="match status" value="1"/>
</dbReference>
<dbReference type="PANTHER" id="PTHR42681:SF1">
    <property type="entry name" value="MALONYL-COA-ACYL CARRIER PROTEIN TRANSACYLASE, MITOCHONDRIAL"/>
    <property type="match status" value="1"/>
</dbReference>
<dbReference type="STRING" id="565045.NOR51B_1702"/>
<keyword evidence="4 6" id="KW-0012">Acyltransferase</keyword>
<dbReference type="Gene3D" id="3.40.366.10">
    <property type="entry name" value="Malonyl-Coenzyme A Acyl Carrier Protein, domain 2"/>
    <property type="match status" value="1"/>
</dbReference>
<evidence type="ECO:0000256" key="2">
    <source>
        <dbReference type="ARBA" id="ARBA00018953"/>
    </source>
</evidence>
<dbReference type="HOGENOM" id="CLU_030558_0_1_6"/>
<dbReference type="InterPro" id="IPR024925">
    <property type="entry name" value="Malonyl_CoA-ACP_transAc"/>
</dbReference>
<dbReference type="InterPro" id="IPR014043">
    <property type="entry name" value="Acyl_transferase_dom"/>
</dbReference>
<evidence type="ECO:0000256" key="4">
    <source>
        <dbReference type="ARBA" id="ARBA00023315"/>
    </source>
</evidence>
<dbReference type="EC" id="2.3.1.39" evidence="1 6"/>
<keyword evidence="10" id="KW-1185">Reference proteome</keyword>
<protein>
    <recommendedName>
        <fullName evidence="2 6">Malonyl CoA-acyl carrier protein transacylase</fullName>
        <ecNumber evidence="1 6">2.3.1.39</ecNumber>
    </recommendedName>
</protein>
<evidence type="ECO:0000256" key="5">
    <source>
        <dbReference type="ARBA" id="ARBA00048462"/>
    </source>
</evidence>
<feature type="domain" description="Malonyl-CoA:ACP transacylase (MAT)" evidence="8">
    <location>
        <begin position="12"/>
        <end position="314"/>
    </location>
</feature>
<dbReference type="NCBIfam" id="TIGR00128">
    <property type="entry name" value="fabD"/>
    <property type="match status" value="1"/>
</dbReference>
<feature type="active site" evidence="7">
    <location>
        <position position="208"/>
    </location>
</feature>
<sequence>MGEQQLGNLAFLFPGQGAQAVGMLADAHAAFPEIGTTFQEASDALGYDVWDLVVSGPAEQLSLTEKTQPIILTASVALYRAWCANGGARPSVVAGHSLGEFSALVAAESLAFDDAVKLVRQRGQAMQLAVPVGVGAMAAILGVPDEDVVAVCTRISDGAAHHVSAVNFNSPGQVVIAGHAAAVEEAIAALKEAGAKRAMPLPVSAPFHTPLMRPAGEVLEQALSEIAVDDPIVPVVSNVNAELQTDGTVIKRLLVEQIASPVLWTQCVQTMLDQGCDRFIECGPGKVLSGLVKRVSKAVSVASIEAPDALKGAIE</sequence>
<comment type="similarity">
    <text evidence="6">Belongs to the fabD family.</text>
</comment>
<name>B8KQW0_9GAMM</name>
<reference evidence="10" key="1">
    <citation type="journal article" date="2013" name="BMC Microbiol.">
        <title>Taxonomy and evolution of bacteriochlorophyll a-containing members of the OM60/NOR5 clade of marine gammaproteobacteria: description of Luminiphilus syltensis gen. nov., sp. nov., reclassification of Haliea rubra as Pseudohaliea rubra gen. nov., comb. nov., and emendation of Chromatocurvus halotolerans.</title>
        <authorList>
            <person name="Spring S."/>
            <person name="Riedel T."/>
            <person name="Sproer C."/>
            <person name="Yan S."/>
            <person name="Harder J."/>
            <person name="Fuchs B.M."/>
        </authorList>
    </citation>
    <scope>NUCLEOTIDE SEQUENCE [LARGE SCALE GENOMIC DNA]</scope>
    <source>
        <strain evidence="10">NOR51-B</strain>
    </source>
</reference>
<proteinExistence type="inferred from homology"/>
<dbReference type="RefSeq" id="WP_009020501.1">
    <property type="nucleotide sequence ID" value="NZ_DS999411.1"/>
</dbReference>
<evidence type="ECO:0000256" key="6">
    <source>
        <dbReference type="PIRNR" id="PIRNR000446"/>
    </source>
</evidence>
<accession>B8KQW0</accession>
<keyword evidence="3 6" id="KW-0808">Transferase</keyword>
<dbReference type="PANTHER" id="PTHR42681">
    <property type="entry name" value="MALONYL-COA-ACYL CARRIER PROTEIN TRANSACYLASE, MITOCHONDRIAL"/>
    <property type="match status" value="1"/>
</dbReference>
<evidence type="ECO:0000313" key="9">
    <source>
        <dbReference type="EMBL" id="EED35755.1"/>
    </source>
</evidence>
<evidence type="ECO:0000256" key="7">
    <source>
        <dbReference type="PIRSR" id="PIRSR000446-1"/>
    </source>
</evidence>